<evidence type="ECO:0000313" key="13">
    <source>
        <dbReference type="Proteomes" id="UP001359308"/>
    </source>
</evidence>
<keyword evidence="4" id="KW-0410">Iron transport</keyword>
<dbReference type="InterPro" id="IPR027470">
    <property type="entry name" value="Cation_efflux_CTD"/>
</dbReference>
<feature type="transmembrane region" description="Helical" evidence="9">
    <location>
        <begin position="78"/>
        <end position="100"/>
    </location>
</feature>
<evidence type="ECO:0000259" key="10">
    <source>
        <dbReference type="Pfam" id="PF01545"/>
    </source>
</evidence>
<dbReference type="RefSeq" id="WP_198322660.1">
    <property type="nucleotide sequence ID" value="NZ_CP104311.1"/>
</dbReference>
<dbReference type="EMBL" id="CP104311">
    <property type="protein sequence ID" value="WWF01634.1"/>
    <property type="molecule type" value="Genomic_DNA"/>
</dbReference>
<evidence type="ECO:0000313" key="12">
    <source>
        <dbReference type="EMBL" id="WWF01634.1"/>
    </source>
</evidence>
<evidence type="ECO:0000256" key="7">
    <source>
        <dbReference type="ARBA" id="ARBA00022989"/>
    </source>
</evidence>
<organism evidence="12 13">
    <name type="scientific">Methylococcus capsulatus</name>
    <dbReference type="NCBI Taxonomy" id="414"/>
    <lineage>
        <taxon>Bacteria</taxon>
        <taxon>Pseudomonadati</taxon>
        <taxon>Pseudomonadota</taxon>
        <taxon>Gammaproteobacteria</taxon>
        <taxon>Methylococcales</taxon>
        <taxon>Methylococcaceae</taxon>
        <taxon>Methylococcus</taxon>
    </lineage>
</organism>
<evidence type="ECO:0000256" key="2">
    <source>
        <dbReference type="ARBA" id="ARBA00010212"/>
    </source>
</evidence>
<keyword evidence="6" id="KW-0864">Zinc transport</keyword>
<dbReference type="Pfam" id="PF01545">
    <property type="entry name" value="Cation_efflux"/>
    <property type="match status" value="1"/>
</dbReference>
<dbReference type="Gene3D" id="3.30.70.1350">
    <property type="entry name" value="Cation efflux protein, cytoplasmic domain"/>
    <property type="match status" value="1"/>
</dbReference>
<protein>
    <submittedName>
        <fullName evidence="12">Cation diffusion facilitator family transporter</fullName>
    </submittedName>
</protein>
<proteinExistence type="inferred from homology"/>
<gene>
    <name evidence="12" type="ORF">N4J17_14360</name>
</gene>
<evidence type="ECO:0000256" key="4">
    <source>
        <dbReference type="ARBA" id="ARBA00022496"/>
    </source>
</evidence>
<feature type="domain" description="Cation efflux protein cytoplasmic" evidence="11">
    <location>
        <begin position="209"/>
        <end position="286"/>
    </location>
</feature>
<keyword evidence="5 9" id="KW-0812">Transmembrane</keyword>
<feature type="domain" description="Cation efflux protein transmembrane" evidence="10">
    <location>
        <begin position="12"/>
        <end position="205"/>
    </location>
</feature>
<keyword evidence="3" id="KW-0813">Transport</keyword>
<keyword evidence="4" id="KW-0408">Iron</keyword>
<feature type="transmembrane region" description="Helical" evidence="9">
    <location>
        <begin position="37"/>
        <end position="58"/>
    </location>
</feature>
<keyword evidence="13" id="KW-1185">Reference proteome</keyword>
<evidence type="ECO:0000259" key="11">
    <source>
        <dbReference type="Pfam" id="PF16916"/>
    </source>
</evidence>
<dbReference type="Gene3D" id="1.20.1510.10">
    <property type="entry name" value="Cation efflux protein transmembrane domain"/>
    <property type="match status" value="1"/>
</dbReference>
<keyword evidence="6" id="KW-0406">Ion transport</keyword>
<dbReference type="InterPro" id="IPR027469">
    <property type="entry name" value="Cation_efflux_TMD_sf"/>
</dbReference>
<comment type="subcellular location">
    <subcellularLocation>
        <location evidence="1">Membrane</location>
        <topology evidence="1">Multi-pass membrane protein</topology>
    </subcellularLocation>
</comment>
<evidence type="ECO:0000256" key="1">
    <source>
        <dbReference type="ARBA" id="ARBA00004141"/>
    </source>
</evidence>
<dbReference type="PANTHER" id="PTHR43840">
    <property type="entry name" value="MITOCHONDRIAL METAL TRANSPORTER 1-RELATED"/>
    <property type="match status" value="1"/>
</dbReference>
<feature type="transmembrane region" description="Helical" evidence="9">
    <location>
        <begin position="155"/>
        <end position="174"/>
    </location>
</feature>
<evidence type="ECO:0000256" key="6">
    <source>
        <dbReference type="ARBA" id="ARBA00022906"/>
    </source>
</evidence>
<dbReference type="NCBIfam" id="TIGR01297">
    <property type="entry name" value="CDF"/>
    <property type="match status" value="1"/>
</dbReference>
<evidence type="ECO:0000256" key="8">
    <source>
        <dbReference type="ARBA" id="ARBA00023136"/>
    </source>
</evidence>
<feature type="transmembrane region" description="Helical" evidence="9">
    <location>
        <begin position="351"/>
        <end position="370"/>
    </location>
</feature>
<feature type="transmembrane region" description="Helical" evidence="9">
    <location>
        <begin position="180"/>
        <end position="197"/>
    </location>
</feature>
<keyword evidence="7 9" id="KW-1133">Transmembrane helix</keyword>
<dbReference type="InterPro" id="IPR058533">
    <property type="entry name" value="Cation_efflux_TM"/>
</dbReference>
<dbReference type="Proteomes" id="UP001359308">
    <property type="component" value="Chromosome"/>
</dbReference>
<dbReference type="InterPro" id="IPR050291">
    <property type="entry name" value="CDF_Transporter"/>
</dbReference>
<evidence type="ECO:0000256" key="9">
    <source>
        <dbReference type="SAM" id="Phobius"/>
    </source>
</evidence>
<dbReference type="SUPFAM" id="SSF161111">
    <property type="entry name" value="Cation efflux protein transmembrane domain-like"/>
    <property type="match status" value="1"/>
</dbReference>
<keyword evidence="6" id="KW-0862">Zinc</keyword>
<dbReference type="Pfam" id="PF16916">
    <property type="entry name" value="ZT_dimer"/>
    <property type="match status" value="1"/>
</dbReference>
<reference evidence="12 13" key="1">
    <citation type="submission" date="2022-09" db="EMBL/GenBank/DDBJ databases">
        <authorList>
            <person name="Giprobiosintez L."/>
        </authorList>
    </citation>
    <scope>NUCLEOTIDE SEQUENCE [LARGE SCALE GENOMIC DNA]</scope>
    <source>
        <strain evidence="13">VKPM-B-12549 (GBS-15)</strain>
    </source>
</reference>
<name>A0ABZ2F345_METCP</name>
<evidence type="ECO:0000256" key="3">
    <source>
        <dbReference type="ARBA" id="ARBA00022448"/>
    </source>
</evidence>
<comment type="similarity">
    <text evidence="2">Belongs to the cation diffusion facilitator (CDF) transporter (TC 2.A.4) family. FieF subfamily.</text>
</comment>
<dbReference type="InterPro" id="IPR036837">
    <property type="entry name" value="Cation_efflux_CTD_sf"/>
</dbReference>
<accession>A0ABZ2F345</accession>
<keyword evidence="8 9" id="KW-0472">Membrane</keyword>
<feature type="transmembrane region" description="Helical" evidence="9">
    <location>
        <begin position="324"/>
        <end position="345"/>
    </location>
</feature>
<sequence length="384" mass="40823">MMRQGSLTRYAWLSIFVAILTMAVKAVAYRITGSVGLLSDALESIVNLSAAIVALAMLRLSAQPADAQHHFGHGKAEYFASGFEGVLIMVAAGAILFAAWDRYLHPRELAALDLGLGLSVAAAALNGLVGWLLVSVGRKAGSIVLEADGKHLLTDVWTSIGVVCGVAAAGLTGWHDFDPGVAALVGLNIVWTGAGLIRRTIAGLLDASLPAEEHLKIRGVLEAFRERGVGFHDLRTRQSGAHRFMSVHILVPGAWTVQAAHDLAEEIEANLGRALANLTVVTHIEPIEDPASFGHHEPFPETAPEILDPCSARLATRSRKPRRLLFTLVSGILLLVGGISSMAVSGLWLDLSLASALFGLVLILVAWRGARRRKGGVSSRRHPS</sequence>
<dbReference type="InterPro" id="IPR002524">
    <property type="entry name" value="Cation_efflux"/>
</dbReference>
<feature type="transmembrane region" description="Helical" evidence="9">
    <location>
        <begin position="112"/>
        <end position="134"/>
    </location>
</feature>
<dbReference type="SUPFAM" id="SSF160240">
    <property type="entry name" value="Cation efflux protein cytoplasmic domain-like"/>
    <property type="match status" value="1"/>
</dbReference>
<feature type="transmembrane region" description="Helical" evidence="9">
    <location>
        <begin position="12"/>
        <end position="31"/>
    </location>
</feature>
<evidence type="ECO:0000256" key="5">
    <source>
        <dbReference type="ARBA" id="ARBA00022692"/>
    </source>
</evidence>
<dbReference type="PANTHER" id="PTHR43840:SF15">
    <property type="entry name" value="MITOCHONDRIAL METAL TRANSPORTER 1-RELATED"/>
    <property type="match status" value="1"/>
</dbReference>